<keyword evidence="1" id="KW-1133">Transmembrane helix</keyword>
<keyword evidence="1" id="KW-0472">Membrane</keyword>
<feature type="transmembrane region" description="Helical" evidence="1">
    <location>
        <begin position="102"/>
        <end position="124"/>
    </location>
</feature>
<evidence type="ECO:0000313" key="3">
    <source>
        <dbReference type="EMBL" id="RUS97589.1"/>
    </source>
</evidence>
<accession>A0A3S1C6P8</accession>
<dbReference type="AlphaFoldDB" id="A0A3S1C6P8"/>
<comment type="caution">
    <text evidence="3">The sequence shown here is derived from an EMBL/GenBank/DDBJ whole genome shotgun (WGS) entry which is preliminary data.</text>
</comment>
<evidence type="ECO:0000259" key="2">
    <source>
        <dbReference type="Pfam" id="PF12158"/>
    </source>
</evidence>
<protein>
    <recommendedName>
        <fullName evidence="2">DUF3592 domain-containing protein</fullName>
    </recommendedName>
</protein>
<proteinExistence type="predicted"/>
<organism evidence="3 4">
    <name type="scientific">Dulcicalothrix desertica PCC 7102</name>
    <dbReference type="NCBI Taxonomy" id="232991"/>
    <lineage>
        <taxon>Bacteria</taxon>
        <taxon>Bacillati</taxon>
        <taxon>Cyanobacteriota</taxon>
        <taxon>Cyanophyceae</taxon>
        <taxon>Nostocales</taxon>
        <taxon>Calotrichaceae</taxon>
        <taxon>Dulcicalothrix</taxon>
    </lineage>
</organism>
<dbReference type="InterPro" id="IPR021994">
    <property type="entry name" value="DUF3592"/>
</dbReference>
<reference evidence="3" key="2">
    <citation type="journal article" date="2019" name="Genome Biol. Evol.">
        <title>Day and night: Metabolic profiles and evolutionary relationships of six axenic non-marine cyanobacteria.</title>
        <authorList>
            <person name="Will S.E."/>
            <person name="Henke P."/>
            <person name="Boedeker C."/>
            <person name="Huang S."/>
            <person name="Brinkmann H."/>
            <person name="Rohde M."/>
            <person name="Jarek M."/>
            <person name="Friedl T."/>
            <person name="Seufert S."/>
            <person name="Schumacher M."/>
            <person name="Overmann J."/>
            <person name="Neumann-Schaal M."/>
            <person name="Petersen J."/>
        </authorList>
    </citation>
    <scope>NUCLEOTIDE SEQUENCE [LARGE SCALE GENOMIC DNA]</scope>
    <source>
        <strain evidence="3">PCC 7102</strain>
    </source>
</reference>
<sequence>MQDFFVEMWNNNLKDTKLPHTKLGRLSHLHSLSKIIYQGSGLPSLNKPPVGLSLGRVAAQTMLAAPSATGRPPAYTKGQQVEVLYNPQQPESATIYSWLEMWLFPIIFTGVGSVAVAIGGIPLFKSFFPRK</sequence>
<feature type="domain" description="DUF3592" evidence="2">
    <location>
        <begin position="66"/>
        <end position="98"/>
    </location>
</feature>
<keyword evidence="4" id="KW-1185">Reference proteome</keyword>
<dbReference type="OrthoDB" id="4289693at2"/>
<dbReference type="RefSeq" id="WP_127086357.1">
    <property type="nucleotide sequence ID" value="NZ_RSCL01000031.1"/>
</dbReference>
<keyword evidence="1" id="KW-0812">Transmembrane</keyword>
<evidence type="ECO:0000256" key="1">
    <source>
        <dbReference type="SAM" id="Phobius"/>
    </source>
</evidence>
<reference evidence="3" key="1">
    <citation type="submission" date="2018-12" db="EMBL/GenBank/DDBJ databases">
        <authorList>
            <person name="Will S."/>
            <person name="Neumann-Schaal M."/>
            <person name="Henke P."/>
        </authorList>
    </citation>
    <scope>NUCLEOTIDE SEQUENCE</scope>
    <source>
        <strain evidence="3">PCC 7102</strain>
    </source>
</reference>
<name>A0A3S1C6P8_9CYAN</name>
<gene>
    <name evidence="3" type="ORF">DSM106972_083260</name>
</gene>
<dbReference type="EMBL" id="RSCL01000031">
    <property type="protein sequence ID" value="RUS97589.1"/>
    <property type="molecule type" value="Genomic_DNA"/>
</dbReference>
<dbReference type="Pfam" id="PF12158">
    <property type="entry name" value="DUF3592"/>
    <property type="match status" value="1"/>
</dbReference>
<evidence type="ECO:0000313" key="4">
    <source>
        <dbReference type="Proteomes" id="UP000271624"/>
    </source>
</evidence>
<dbReference type="Proteomes" id="UP000271624">
    <property type="component" value="Unassembled WGS sequence"/>
</dbReference>